<feature type="domain" description="ABC transporter" evidence="3">
    <location>
        <begin position="1"/>
        <end position="232"/>
    </location>
</feature>
<proteinExistence type="predicted"/>
<dbReference type="OrthoDB" id="9802264at2"/>
<dbReference type="InterPro" id="IPR017871">
    <property type="entry name" value="ABC_transporter-like_CS"/>
</dbReference>
<evidence type="ECO:0000259" key="3">
    <source>
        <dbReference type="PROSITE" id="PS50893"/>
    </source>
</evidence>
<dbReference type="GeneID" id="83709665"/>
<keyword evidence="4" id="KW-0378">Hydrolase</keyword>
<dbReference type="GO" id="GO:0005524">
    <property type="term" value="F:ATP binding"/>
    <property type="evidence" value="ECO:0007669"/>
    <property type="project" value="UniProtKB-KW"/>
</dbReference>
<dbReference type="STRING" id="187979.ERS852385_00230"/>
<accession>A0A173WJ02</accession>
<dbReference type="eggNOG" id="COG1118">
    <property type="taxonomic scope" value="Bacteria"/>
</dbReference>
<keyword evidence="5" id="KW-1185">Reference proteome</keyword>
<dbReference type="EC" id="3.6.3.30" evidence="4"/>
<organism evidence="4 5">
    <name type="scientific">Mitsuokella jalaludinii</name>
    <dbReference type="NCBI Taxonomy" id="187979"/>
    <lineage>
        <taxon>Bacteria</taxon>
        <taxon>Bacillati</taxon>
        <taxon>Bacillota</taxon>
        <taxon>Negativicutes</taxon>
        <taxon>Selenomonadales</taxon>
        <taxon>Selenomonadaceae</taxon>
        <taxon>Mitsuokella</taxon>
    </lineage>
</organism>
<evidence type="ECO:0000256" key="2">
    <source>
        <dbReference type="ARBA" id="ARBA00022840"/>
    </source>
</evidence>
<dbReference type="SUPFAM" id="SSF52540">
    <property type="entry name" value="P-loop containing nucleoside triphosphate hydrolases"/>
    <property type="match status" value="1"/>
</dbReference>
<evidence type="ECO:0000313" key="4">
    <source>
        <dbReference type="EMBL" id="CUN38118.1"/>
    </source>
</evidence>
<dbReference type="PANTHER" id="PTHR43514:SF1">
    <property type="entry name" value="SULFATE_THIOSULFATE IMPORT ATP-BINDING PROTEIN CYSA"/>
    <property type="match status" value="1"/>
</dbReference>
<dbReference type="EMBL" id="CYYU01000001">
    <property type="protein sequence ID" value="CUN38118.1"/>
    <property type="molecule type" value="Genomic_DNA"/>
</dbReference>
<dbReference type="RefSeq" id="WP_036373635.1">
    <property type="nucleotide sequence ID" value="NZ_CABIWZ010000001.1"/>
</dbReference>
<dbReference type="SMART" id="SM00382">
    <property type="entry name" value="AAA"/>
    <property type="match status" value="1"/>
</dbReference>
<dbReference type="AlphaFoldDB" id="A0A173WJ02"/>
<keyword evidence="2 4" id="KW-0067">ATP-binding</keyword>
<keyword evidence="1" id="KW-0547">Nucleotide-binding</keyword>
<gene>
    <name evidence="4" type="primary">fbpC</name>
    <name evidence="4" type="ORF">ERS852385_00230</name>
</gene>
<protein>
    <submittedName>
        <fullName evidence="4">Fe(3+) ions import ATP-binding protein FbpC</fullName>
        <ecNumber evidence="4">3.6.3.30</ecNumber>
    </submittedName>
</protein>
<dbReference type="InterPro" id="IPR027417">
    <property type="entry name" value="P-loop_NTPase"/>
</dbReference>
<dbReference type="GO" id="GO:0016887">
    <property type="term" value="F:ATP hydrolysis activity"/>
    <property type="evidence" value="ECO:0007669"/>
    <property type="project" value="InterPro"/>
</dbReference>
<dbReference type="InterPro" id="IPR003593">
    <property type="entry name" value="AAA+_ATPase"/>
</dbReference>
<dbReference type="Gene3D" id="3.40.50.300">
    <property type="entry name" value="P-loop containing nucleotide triphosphate hydrolases"/>
    <property type="match status" value="1"/>
</dbReference>
<sequence>MELDVKIEKKLRNFTLRADFTLRDEVFALLGASGCGKSMTLKCIAGLERPDRGRIVLDGRVLFDSEQGIDLSPQERRVGYLFQNFALFPNMTIAENIRFVARGTRQQREARVRENLARFDLTELGNAYPMELSGGQQQRAAFARILASDAKILLLDEPFSALDHYLKWKLELELREVLKSYGGAAVLVSHDRGEVYRLASRAAVIERGQMQPPHTRDALFENPQTLAATLLTGCKNVSKAERLDAHRVRAADWQLDLTVAAREPQSVAYAGLRAHFLEYREGAEDPARNIFSMEVADVIEDTFSYLVMIRSAGHQASCIRWELPKAEWRAIKAPVLSVYFPPEKIMLMES</sequence>
<evidence type="ECO:0000256" key="1">
    <source>
        <dbReference type="ARBA" id="ARBA00022741"/>
    </source>
</evidence>
<evidence type="ECO:0000313" key="5">
    <source>
        <dbReference type="Proteomes" id="UP000095546"/>
    </source>
</evidence>
<dbReference type="PROSITE" id="PS50893">
    <property type="entry name" value="ABC_TRANSPORTER_2"/>
    <property type="match status" value="1"/>
</dbReference>
<dbReference type="PROSITE" id="PS00211">
    <property type="entry name" value="ABC_TRANSPORTER_1"/>
    <property type="match status" value="1"/>
</dbReference>
<dbReference type="InterPro" id="IPR003439">
    <property type="entry name" value="ABC_transporter-like_ATP-bd"/>
</dbReference>
<dbReference type="InterPro" id="IPR050334">
    <property type="entry name" value="Molybdenum_import_ModC"/>
</dbReference>
<dbReference type="PANTHER" id="PTHR43514">
    <property type="entry name" value="ABC TRANSPORTER I FAMILY MEMBER 10"/>
    <property type="match status" value="1"/>
</dbReference>
<reference evidence="4 5" key="1">
    <citation type="submission" date="2015-09" db="EMBL/GenBank/DDBJ databases">
        <authorList>
            <consortium name="Pathogen Informatics"/>
        </authorList>
    </citation>
    <scope>NUCLEOTIDE SEQUENCE [LARGE SCALE GENOMIC DNA]</scope>
    <source>
        <strain evidence="4 5">2789STDY5608828</strain>
    </source>
</reference>
<name>A0A173WJ02_9FIRM</name>
<dbReference type="Pfam" id="PF00005">
    <property type="entry name" value="ABC_tran"/>
    <property type="match status" value="1"/>
</dbReference>
<dbReference type="Proteomes" id="UP000095546">
    <property type="component" value="Unassembled WGS sequence"/>
</dbReference>